<dbReference type="NCBIfam" id="TIGR03425">
    <property type="entry name" value="urea_degr_2"/>
    <property type="match status" value="1"/>
</dbReference>
<dbReference type="Pfam" id="PF09347">
    <property type="entry name" value="DUF1989"/>
    <property type="match status" value="1"/>
</dbReference>
<feature type="domain" description="DUF1989" evidence="1">
    <location>
        <begin position="17"/>
        <end position="188"/>
    </location>
</feature>
<dbReference type="Proteomes" id="UP001446205">
    <property type="component" value="Unassembled WGS sequence"/>
</dbReference>
<dbReference type="PANTHER" id="PTHR31527:SF0">
    <property type="entry name" value="RE64534P"/>
    <property type="match status" value="1"/>
</dbReference>
<evidence type="ECO:0000259" key="1">
    <source>
        <dbReference type="Pfam" id="PF09347"/>
    </source>
</evidence>
<proteinExistence type="predicted"/>
<dbReference type="InterPro" id="IPR017792">
    <property type="entry name" value="UAAP1"/>
</dbReference>
<accession>A0ABU9D9C2</accession>
<dbReference type="EMBL" id="JBBPCO010000009">
    <property type="protein sequence ID" value="MEK8090124.1"/>
    <property type="molecule type" value="Genomic_DNA"/>
</dbReference>
<dbReference type="PANTHER" id="PTHR31527">
    <property type="entry name" value="RE64534P"/>
    <property type="match status" value="1"/>
</dbReference>
<organism evidence="2 3">
    <name type="scientific">Thermithiobacillus plumbiphilus</name>
    <dbReference type="NCBI Taxonomy" id="1729899"/>
    <lineage>
        <taxon>Bacteria</taxon>
        <taxon>Pseudomonadati</taxon>
        <taxon>Pseudomonadota</taxon>
        <taxon>Acidithiobacillia</taxon>
        <taxon>Acidithiobacillales</taxon>
        <taxon>Thermithiobacillaceae</taxon>
        <taxon>Thermithiobacillus</taxon>
    </lineage>
</organism>
<reference evidence="2 3" key="1">
    <citation type="submission" date="2024-04" db="EMBL/GenBank/DDBJ databases">
        <authorList>
            <person name="Abashina T."/>
            <person name="Shaikin A."/>
        </authorList>
    </citation>
    <scope>NUCLEOTIDE SEQUENCE [LARGE SCALE GENOMIC DNA]</scope>
    <source>
        <strain evidence="2 3">AAFK</strain>
    </source>
</reference>
<evidence type="ECO:0000313" key="3">
    <source>
        <dbReference type="Proteomes" id="UP001446205"/>
    </source>
</evidence>
<name>A0ABU9D9C2_9PROT</name>
<sequence>MPEESLIPSEKILWEEHLPAGAHWSGILKRGTSLRLTDTQGGANCSALFYNAEEKLERYNMADTLKAQHTAKLTRGHVCYSDMGRVLCSITADSLGWHDPIGGVSNAELVRARHGEAPYQTHHNAMHRNGYDSLLIEAGKWGLGTRDLVANINFFSKVTVDEAGNLAFQPGHSTPGDYIDLRFEMHTLVLLATAPHPLDPNPEYAPRPVQLTAWRSGPAPIDDICRNACPENQRGFYNTEILFRQEA</sequence>
<protein>
    <submittedName>
        <fullName evidence="2">Urea amidolyase associated protein UAAP1</fullName>
    </submittedName>
</protein>
<comment type="caution">
    <text evidence="2">The sequence shown here is derived from an EMBL/GenBank/DDBJ whole genome shotgun (WGS) entry which is preliminary data.</text>
</comment>
<dbReference type="RefSeq" id="WP_341371180.1">
    <property type="nucleotide sequence ID" value="NZ_JBBPCO010000009.1"/>
</dbReference>
<evidence type="ECO:0000313" key="2">
    <source>
        <dbReference type="EMBL" id="MEK8090124.1"/>
    </source>
</evidence>
<keyword evidence="3" id="KW-1185">Reference proteome</keyword>
<gene>
    <name evidence="2" type="ORF">WOB96_10165</name>
</gene>
<dbReference type="InterPro" id="IPR018959">
    <property type="entry name" value="DUF1989"/>
</dbReference>